<evidence type="ECO:0000256" key="1">
    <source>
        <dbReference type="ARBA" id="ARBA00022908"/>
    </source>
</evidence>
<dbReference type="PANTHER" id="PTHR30461:SF23">
    <property type="entry name" value="DNA RECOMBINASE-RELATED"/>
    <property type="match status" value="1"/>
</dbReference>
<dbReference type="SUPFAM" id="SSF53041">
    <property type="entry name" value="Resolvase-like"/>
    <property type="match status" value="1"/>
</dbReference>
<keyword evidence="1" id="KW-0229">DNA integration</keyword>
<proteinExistence type="predicted"/>
<dbReference type="Gene3D" id="3.90.1750.20">
    <property type="entry name" value="Putative Large Serine Recombinase, Chain B, Domain 2"/>
    <property type="match status" value="1"/>
</dbReference>
<feature type="region of interest" description="Disordered" evidence="6">
    <location>
        <begin position="672"/>
        <end position="693"/>
    </location>
</feature>
<dbReference type="Proteomes" id="UP001501475">
    <property type="component" value="Unassembled WGS sequence"/>
</dbReference>
<dbReference type="PROSITE" id="PS00397">
    <property type="entry name" value="RECOMBINASES_1"/>
    <property type="match status" value="1"/>
</dbReference>
<accession>A0ABN2K712</accession>
<dbReference type="EMBL" id="BAAAPN010000019">
    <property type="protein sequence ID" value="GAA1749643.1"/>
    <property type="molecule type" value="Genomic_DNA"/>
</dbReference>
<feature type="coiled-coil region" evidence="5">
    <location>
        <begin position="393"/>
        <end position="448"/>
    </location>
</feature>
<evidence type="ECO:0000256" key="5">
    <source>
        <dbReference type="SAM" id="Coils"/>
    </source>
</evidence>
<feature type="active site" description="O-(5'-phospho-DNA)-serine intermediate" evidence="4">
    <location>
        <position position="29"/>
    </location>
</feature>
<feature type="compositionally biased region" description="Polar residues" evidence="6">
    <location>
        <begin position="777"/>
        <end position="797"/>
    </location>
</feature>
<keyword evidence="5" id="KW-0175">Coiled coil</keyword>
<dbReference type="PANTHER" id="PTHR30461">
    <property type="entry name" value="DNA-INVERTASE FROM LAMBDOID PROPHAGE"/>
    <property type="match status" value="1"/>
</dbReference>
<evidence type="ECO:0000313" key="9">
    <source>
        <dbReference type="EMBL" id="GAA1749643.1"/>
    </source>
</evidence>
<dbReference type="Pfam" id="PF13408">
    <property type="entry name" value="Zn_ribbon_recom"/>
    <property type="match status" value="1"/>
</dbReference>
<keyword evidence="3" id="KW-0233">DNA recombination</keyword>
<dbReference type="Pfam" id="PF00239">
    <property type="entry name" value="Resolvase"/>
    <property type="match status" value="1"/>
</dbReference>
<protein>
    <recommendedName>
        <fullName evidence="11">Recombinase</fullName>
    </recommendedName>
</protein>
<comment type="caution">
    <text evidence="9">The sequence shown here is derived from an EMBL/GenBank/DDBJ whole genome shotgun (WGS) entry which is preliminary data.</text>
</comment>
<keyword evidence="10" id="KW-1185">Reference proteome</keyword>
<reference evidence="9 10" key="1">
    <citation type="journal article" date="2019" name="Int. J. Syst. Evol. Microbiol.">
        <title>The Global Catalogue of Microorganisms (GCM) 10K type strain sequencing project: providing services to taxonomists for standard genome sequencing and annotation.</title>
        <authorList>
            <consortium name="The Broad Institute Genomics Platform"/>
            <consortium name="The Broad Institute Genome Sequencing Center for Infectious Disease"/>
            <person name="Wu L."/>
            <person name="Ma J."/>
        </authorList>
    </citation>
    <scope>NUCLEOTIDE SEQUENCE [LARGE SCALE GENOMIC DNA]</scope>
    <source>
        <strain evidence="9 10">JCM 15591</strain>
    </source>
</reference>
<evidence type="ECO:0000256" key="2">
    <source>
        <dbReference type="ARBA" id="ARBA00023125"/>
    </source>
</evidence>
<feature type="compositionally biased region" description="Polar residues" evidence="6">
    <location>
        <begin position="674"/>
        <end position="686"/>
    </location>
</feature>
<dbReference type="PROSITE" id="PS51736">
    <property type="entry name" value="RECOMBINASES_3"/>
    <property type="match status" value="1"/>
</dbReference>
<evidence type="ECO:0000256" key="6">
    <source>
        <dbReference type="SAM" id="MobiDB-lite"/>
    </source>
</evidence>
<evidence type="ECO:0000256" key="4">
    <source>
        <dbReference type="PROSITE-ProRule" id="PRU10137"/>
    </source>
</evidence>
<dbReference type="InterPro" id="IPR006118">
    <property type="entry name" value="Recombinase_CS"/>
</dbReference>
<evidence type="ECO:0008006" key="11">
    <source>
        <dbReference type="Google" id="ProtNLM"/>
    </source>
</evidence>
<feature type="domain" description="Resolvase/invertase-type recombinase catalytic" evidence="7">
    <location>
        <begin position="21"/>
        <end position="172"/>
    </location>
</feature>
<gene>
    <name evidence="9" type="ORF">GCM10009810_07580</name>
</gene>
<feature type="region of interest" description="Disordered" evidence="6">
    <location>
        <begin position="770"/>
        <end position="816"/>
    </location>
</feature>
<evidence type="ECO:0000259" key="8">
    <source>
        <dbReference type="PROSITE" id="PS51737"/>
    </source>
</evidence>
<feature type="domain" description="Recombinase" evidence="8">
    <location>
        <begin position="179"/>
        <end position="298"/>
    </location>
</feature>
<keyword evidence="2" id="KW-0238">DNA-binding</keyword>
<evidence type="ECO:0000256" key="3">
    <source>
        <dbReference type="ARBA" id="ARBA00023172"/>
    </source>
</evidence>
<dbReference type="InterPro" id="IPR038109">
    <property type="entry name" value="DNA_bind_recomb_sf"/>
</dbReference>
<sequence length="816" mass="89841">MTTIADDPAASLIDPPKTAAAAVSYLRVSTREQAEKGGTDEGFSIPAQREATRRKAEQLGAGIVEEFVDAGASAKSSDRPELMRMIQYVKANKVAYCIVHKVDRLARNRADDVSIHLALQQCGVMLVSASENIDETPSGMLLHGIMSTIAEFYSRNLATEVAKGMNQKAIGGGTNGRAPVGYLNVRKRDELGREVRTIELDPERAPMIEWAFKAYASGNWSVSQLHDELTSRGLRSLPTPKRPAKPLAVSTIHRLLTNPYYKGDVIYRGTRYKGNHPALVPAEVWYQVQSVLTAHQCAVEATQVHGHYLKGTIHCGRCGSRLIVSNAKNRHGNVYCYFVCSGRHSKRTDCTRQAMLIEDVEKLVEDYYTRVQITPAQQDALAGMLHHEFDRLMAAETEELERLTTNRDRLESEQDRLMQAHYADAIPLSVLKREQDRIVAELDQVTRRIDAHFGDYAEARAHLDDALGLLANCADIYTRCDDTNRRLCNQAFFTKVFIDEDNELRVEHNRPFEMLLDPQVNANALTWAADAHKARTSASVSVGKGSSLVRGVELRGFEPLTPSMPWRCATNCATAPCCRCRRATCGILPGRTHLTQIAESMAVDWHPSWPSAATACGLAHAERRTHTTLNRPLDDPEPASRRGWAGCGSAAGQWALGFGDRARRFQPAIRQPVVPSTRSAHSQLPGTVSRREVVSVSRPRSSAAMILMVPPWLMMTAHCESGSAPISSASAGRTRSATSEGPSPSIPRRCSSPRSARCRSWGWSAITSAEDSPVHWPTSNSRQRASRSSGSPHTSASARPVTAVRWRSEATTRTGP</sequence>
<dbReference type="InterPro" id="IPR036162">
    <property type="entry name" value="Resolvase-like_N_sf"/>
</dbReference>
<evidence type="ECO:0000313" key="10">
    <source>
        <dbReference type="Proteomes" id="UP001501475"/>
    </source>
</evidence>
<dbReference type="CDD" id="cd00338">
    <property type="entry name" value="Ser_Recombinase"/>
    <property type="match status" value="1"/>
</dbReference>
<organism evidence="9 10">
    <name type="scientific">Nostocoides vanveenii</name>
    <dbReference type="NCBI Taxonomy" id="330835"/>
    <lineage>
        <taxon>Bacteria</taxon>
        <taxon>Bacillati</taxon>
        <taxon>Actinomycetota</taxon>
        <taxon>Actinomycetes</taxon>
        <taxon>Micrococcales</taxon>
        <taxon>Intrasporangiaceae</taxon>
        <taxon>Nostocoides</taxon>
    </lineage>
</organism>
<evidence type="ECO:0000259" key="7">
    <source>
        <dbReference type="PROSITE" id="PS51736"/>
    </source>
</evidence>
<dbReference type="InterPro" id="IPR006119">
    <property type="entry name" value="Resolv_N"/>
</dbReference>
<dbReference type="Pfam" id="PF07508">
    <property type="entry name" value="Recombinase"/>
    <property type="match status" value="1"/>
</dbReference>
<name>A0ABN2K712_9MICO</name>
<dbReference type="InterPro" id="IPR050639">
    <property type="entry name" value="SSR_resolvase"/>
</dbReference>
<dbReference type="PROSITE" id="PS51737">
    <property type="entry name" value="RECOMBINASE_DNA_BIND"/>
    <property type="match status" value="1"/>
</dbReference>
<dbReference type="InterPro" id="IPR011109">
    <property type="entry name" value="DNA_bind_recombinase_dom"/>
</dbReference>
<feature type="region of interest" description="Disordered" evidence="6">
    <location>
        <begin position="722"/>
        <end position="756"/>
    </location>
</feature>
<dbReference type="Gene3D" id="3.40.50.1390">
    <property type="entry name" value="Resolvase, N-terminal catalytic domain"/>
    <property type="match status" value="1"/>
</dbReference>
<dbReference type="SMART" id="SM00857">
    <property type="entry name" value="Resolvase"/>
    <property type="match status" value="1"/>
</dbReference>
<dbReference type="InterPro" id="IPR025827">
    <property type="entry name" value="Zn_ribbon_recom_dom"/>
</dbReference>